<evidence type="ECO:0000313" key="16">
    <source>
        <dbReference type="EMBL" id="RFD23881.1"/>
    </source>
</evidence>
<dbReference type="GO" id="GO:0018104">
    <property type="term" value="P:peptidoglycan-protein cross-linking"/>
    <property type="evidence" value="ECO:0007669"/>
    <property type="project" value="TreeGrafter"/>
</dbReference>
<dbReference type="RefSeq" id="WP_116541074.1">
    <property type="nucleotide sequence ID" value="NZ_QAYL01000048.1"/>
</dbReference>
<comment type="pathway">
    <text evidence="12">Glycan biosynthesis.</text>
</comment>
<dbReference type="FunFam" id="2.40.440.10:FF:000005">
    <property type="entry name" value="L,D-transpeptidase 2"/>
    <property type="match status" value="1"/>
</dbReference>
<gene>
    <name evidence="16" type="ORF">MUBE_14570</name>
</gene>
<keyword evidence="17" id="KW-1185">Reference proteome</keyword>
<feature type="active site" description="Nucleophile" evidence="13">
    <location>
        <position position="340"/>
    </location>
</feature>
<evidence type="ECO:0000256" key="8">
    <source>
        <dbReference type="ARBA" id="ARBA00023139"/>
    </source>
</evidence>
<name>A0A3E1HBM5_9MYCO</name>
<dbReference type="CDD" id="cd16913">
    <property type="entry name" value="YkuD_like"/>
    <property type="match status" value="1"/>
</dbReference>
<keyword evidence="3" id="KW-0808">Transferase</keyword>
<dbReference type="InterPro" id="IPR005490">
    <property type="entry name" value="LD_TPept_cat_dom"/>
</dbReference>
<evidence type="ECO:0000256" key="2">
    <source>
        <dbReference type="ARBA" id="ARBA00022475"/>
    </source>
</evidence>
<dbReference type="FunFam" id="2.60.40.3780:FF:000001">
    <property type="entry name" value="L,D-transpeptidase 2"/>
    <property type="match status" value="1"/>
</dbReference>
<accession>A0A3E1HBM5</accession>
<dbReference type="PROSITE" id="PS52029">
    <property type="entry name" value="LD_TPASE"/>
    <property type="match status" value="1"/>
</dbReference>
<dbReference type="GO" id="GO:0008360">
    <property type="term" value="P:regulation of cell shape"/>
    <property type="evidence" value="ECO:0007669"/>
    <property type="project" value="UniProtKB-UniRule"/>
</dbReference>
<keyword evidence="7" id="KW-0472">Membrane</keyword>
<protein>
    <recommendedName>
        <fullName evidence="15">L,D-TPase catalytic domain-containing protein</fullName>
    </recommendedName>
</protein>
<keyword evidence="8" id="KW-0564">Palmitate</keyword>
<evidence type="ECO:0000256" key="10">
    <source>
        <dbReference type="ARBA" id="ARBA00023315"/>
    </source>
</evidence>
<dbReference type="InterPro" id="IPR050979">
    <property type="entry name" value="LD-transpeptidase"/>
</dbReference>
<dbReference type="UniPathway" id="UPA00219"/>
<evidence type="ECO:0000256" key="14">
    <source>
        <dbReference type="SAM" id="SignalP"/>
    </source>
</evidence>
<dbReference type="Gene3D" id="2.60.40.3710">
    <property type="match status" value="1"/>
</dbReference>
<dbReference type="InterPro" id="IPR041280">
    <property type="entry name" value="Big_10"/>
</dbReference>
<feature type="chain" id="PRO_5038830633" description="L,D-TPase catalytic domain-containing protein" evidence="14">
    <location>
        <begin position="20"/>
        <end position="394"/>
    </location>
</feature>
<keyword evidence="2" id="KW-1003">Cell membrane</keyword>
<dbReference type="GO" id="GO:0071972">
    <property type="term" value="F:peptidoglycan L,D-transpeptidase activity"/>
    <property type="evidence" value="ECO:0007669"/>
    <property type="project" value="TreeGrafter"/>
</dbReference>
<evidence type="ECO:0000256" key="7">
    <source>
        <dbReference type="ARBA" id="ARBA00023136"/>
    </source>
</evidence>
<feature type="signal peptide" evidence="14">
    <location>
        <begin position="1"/>
        <end position="19"/>
    </location>
</feature>
<evidence type="ECO:0000256" key="5">
    <source>
        <dbReference type="ARBA" id="ARBA00022960"/>
    </source>
</evidence>
<dbReference type="GO" id="GO:0071555">
    <property type="term" value="P:cell wall organization"/>
    <property type="evidence" value="ECO:0007669"/>
    <property type="project" value="UniProtKB-UniRule"/>
</dbReference>
<dbReference type="GO" id="GO:0016746">
    <property type="term" value="F:acyltransferase activity"/>
    <property type="evidence" value="ECO:0007669"/>
    <property type="project" value="UniProtKB-KW"/>
</dbReference>
<evidence type="ECO:0000256" key="1">
    <source>
        <dbReference type="ARBA" id="ARBA00004752"/>
    </source>
</evidence>
<dbReference type="PANTHER" id="PTHR30582:SF2">
    <property type="entry name" value="L,D-TRANSPEPTIDASE YCIB-RELATED"/>
    <property type="match status" value="1"/>
</dbReference>
<keyword evidence="6 13" id="KW-0573">Peptidoglycan synthesis</keyword>
<evidence type="ECO:0000313" key="17">
    <source>
        <dbReference type="Proteomes" id="UP000258522"/>
    </source>
</evidence>
<evidence type="ECO:0000256" key="11">
    <source>
        <dbReference type="ARBA" id="ARBA00023316"/>
    </source>
</evidence>
<feature type="domain" description="L,D-TPase catalytic" evidence="15">
    <location>
        <begin position="239"/>
        <end position="364"/>
    </location>
</feature>
<dbReference type="Pfam" id="PF17964">
    <property type="entry name" value="Big_10"/>
    <property type="match status" value="1"/>
</dbReference>
<comment type="pathway">
    <text evidence="1 13">Cell wall biogenesis; peptidoglycan biosynthesis.</text>
</comment>
<evidence type="ECO:0000256" key="13">
    <source>
        <dbReference type="PROSITE-ProRule" id="PRU01373"/>
    </source>
</evidence>
<keyword evidence="5 13" id="KW-0133">Cell shape</keyword>
<evidence type="ECO:0000256" key="6">
    <source>
        <dbReference type="ARBA" id="ARBA00022984"/>
    </source>
</evidence>
<evidence type="ECO:0000256" key="12">
    <source>
        <dbReference type="ARBA" id="ARBA00060592"/>
    </source>
</evidence>
<keyword evidence="4 14" id="KW-0732">Signal</keyword>
<reference evidence="16 17" key="1">
    <citation type="submission" date="2018-07" db="EMBL/GenBank/DDBJ databases">
        <title>Whole genome sequence of Mycobacterium uberis.</title>
        <authorList>
            <person name="Benjak A."/>
        </authorList>
    </citation>
    <scope>NUCLEOTIDE SEQUENCE [LARGE SCALE GENOMIC DNA]</scope>
    <source>
        <strain evidence="16 17">Jura</strain>
    </source>
</reference>
<proteinExistence type="predicted"/>
<dbReference type="Gene3D" id="2.60.40.3780">
    <property type="match status" value="1"/>
</dbReference>
<feature type="active site" description="Proton donor/acceptor" evidence="13">
    <location>
        <position position="322"/>
    </location>
</feature>
<organism evidence="16 17">
    <name type="scientific">Mycobacterium uberis</name>
    <dbReference type="NCBI Taxonomy" id="2162698"/>
    <lineage>
        <taxon>Bacteria</taxon>
        <taxon>Bacillati</taxon>
        <taxon>Actinomycetota</taxon>
        <taxon>Actinomycetes</taxon>
        <taxon>Mycobacteriales</taxon>
        <taxon>Mycobacteriaceae</taxon>
        <taxon>Mycobacterium</taxon>
    </lineage>
</organism>
<dbReference type="OrthoDB" id="5242354at2"/>
<evidence type="ECO:0000256" key="3">
    <source>
        <dbReference type="ARBA" id="ARBA00022679"/>
    </source>
</evidence>
<dbReference type="Gene3D" id="2.40.440.10">
    <property type="entry name" value="L,D-transpeptidase catalytic domain-like"/>
    <property type="match status" value="1"/>
</dbReference>
<dbReference type="CDD" id="cd13431">
    <property type="entry name" value="LDT_IgD_like_1"/>
    <property type="match status" value="1"/>
</dbReference>
<evidence type="ECO:0000256" key="9">
    <source>
        <dbReference type="ARBA" id="ARBA00023288"/>
    </source>
</evidence>
<sequence length="394" mass="41736">MTSLFMCRSCLATAIIAFAVIGGGRTAASVNVISDKGTPFADLLVPKLTASVTDGAIGVTVDAPVTVAVADGVLAAVTMVNDKGRMVNGKLSSDGLHWSTTEPLGFNRRYTLSAKALGLGGAANGQMTFQTSSPAHLTMPYINPGDGEVVGVGEPVAVRFDENIANRAAAQKAIVITTNPPVEGAFYWLNNREVRWRPEYFWKSGTVVDVAVNTYGVDLGEGMFGEDNAKTHFTIGDEVVATADDTTKMMTVRVNGEVVKTMPTSMGKDSTPTANGVYIVGARFKHIIMDSSTYGVPVNSPNGYRTDVNWATQLSYSGVFVHSAPWSVGAQGHTNTSHGCLNVSPSNAQWFYDHVKRGDIVQIVNTVGGILPGAEGLGDWNIPWAQWKAGNANT</sequence>
<keyword evidence="11 13" id="KW-0961">Cell wall biogenesis/degradation</keyword>
<keyword evidence="9" id="KW-0449">Lipoprotein</keyword>
<dbReference type="Proteomes" id="UP000258522">
    <property type="component" value="Unassembled WGS sequence"/>
</dbReference>
<keyword evidence="10" id="KW-0012">Acyltransferase</keyword>
<dbReference type="PANTHER" id="PTHR30582">
    <property type="entry name" value="L,D-TRANSPEPTIDASE"/>
    <property type="match status" value="1"/>
</dbReference>
<dbReference type="SUPFAM" id="SSF141523">
    <property type="entry name" value="L,D-transpeptidase catalytic domain-like"/>
    <property type="match status" value="1"/>
</dbReference>
<dbReference type="Pfam" id="PF03734">
    <property type="entry name" value="YkuD"/>
    <property type="match status" value="1"/>
</dbReference>
<evidence type="ECO:0000259" key="15">
    <source>
        <dbReference type="PROSITE" id="PS52029"/>
    </source>
</evidence>
<dbReference type="GO" id="GO:0005576">
    <property type="term" value="C:extracellular region"/>
    <property type="evidence" value="ECO:0007669"/>
    <property type="project" value="TreeGrafter"/>
</dbReference>
<comment type="caution">
    <text evidence="16">The sequence shown here is derived from an EMBL/GenBank/DDBJ whole genome shotgun (WGS) entry which is preliminary data.</text>
</comment>
<dbReference type="EMBL" id="QAYL01000048">
    <property type="protein sequence ID" value="RFD23881.1"/>
    <property type="molecule type" value="Genomic_DNA"/>
</dbReference>
<dbReference type="CDD" id="cd13432">
    <property type="entry name" value="LDT_IgD_like_2"/>
    <property type="match status" value="1"/>
</dbReference>
<dbReference type="InterPro" id="IPR038063">
    <property type="entry name" value="Transpep_catalytic_dom"/>
</dbReference>
<dbReference type="AlphaFoldDB" id="A0A3E1HBM5"/>
<evidence type="ECO:0000256" key="4">
    <source>
        <dbReference type="ARBA" id="ARBA00022729"/>
    </source>
</evidence>